<reference evidence="3 4" key="1">
    <citation type="submission" date="2008-10" db="EMBL/GenBank/DDBJ databases">
        <title>Draft genome sequence of Desulvovibrio piger (ATCC 29098).</title>
        <authorList>
            <person name="Sudarsanam P."/>
            <person name="Ley R."/>
            <person name="Guruge J."/>
            <person name="Turnbaugh P.J."/>
            <person name="Mahowald M."/>
            <person name="Liep D."/>
            <person name="Gordon J."/>
        </authorList>
    </citation>
    <scope>NUCLEOTIDE SEQUENCE [LARGE SCALE GENOMIC DNA]</scope>
    <source>
        <strain evidence="3 4">ATCC 29098</strain>
    </source>
</reference>
<organism evidence="3 4">
    <name type="scientific">Desulfovibrio piger ATCC 29098</name>
    <dbReference type="NCBI Taxonomy" id="411464"/>
    <lineage>
        <taxon>Bacteria</taxon>
        <taxon>Pseudomonadati</taxon>
        <taxon>Thermodesulfobacteriota</taxon>
        <taxon>Desulfovibrionia</taxon>
        <taxon>Desulfovibrionales</taxon>
        <taxon>Desulfovibrionaceae</taxon>
        <taxon>Desulfovibrio</taxon>
    </lineage>
</organism>
<dbReference type="Pfam" id="PF13365">
    <property type="entry name" value="Trypsin_2"/>
    <property type="match status" value="1"/>
</dbReference>
<proteinExistence type="predicted"/>
<evidence type="ECO:0000256" key="1">
    <source>
        <dbReference type="SAM" id="MobiDB-lite"/>
    </source>
</evidence>
<dbReference type="AlphaFoldDB" id="B6WSB0"/>
<dbReference type="PANTHER" id="PTHR43019:SF23">
    <property type="entry name" value="PROTEASE DO-LIKE 5, CHLOROPLASTIC"/>
    <property type="match status" value="1"/>
</dbReference>
<dbReference type="SUPFAM" id="SSF50494">
    <property type="entry name" value="Trypsin-like serine proteases"/>
    <property type="match status" value="1"/>
</dbReference>
<dbReference type="InterPro" id="IPR009003">
    <property type="entry name" value="Peptidase_S1_PA"/>
</dbReference>
<evidence type="ECO:0000313" key="3">
    <source>
        <dbReference type="EMBL" id="EEB34268.1"/>
    </source>
</evidence>
<dbReference type="InterPro" id="IPR001940">
    <property type="entry name" value="Peptidase_S1C"/>
</dbReference>
<keyword evidence="2" id="KW-0812">Transmembrane</keyword>
<dbReference type="Gene3D" id="2.40.10.10">
    <property type="entry name" value="Trypsin-like serine proteases"/>
    <property type="match status" value="2"/>
</dbReference>
<dbReference type="eggNOG" id="COG0265">
    <property type="taxonomic scope" value="Bacteria"/>
</dbReference>
<dbReference type="GO" id="GO:0006508">
    <property type="term" value="P:proteolysis"/>
    <property type="evidence" value="ECO:0007669"/>
    <property type="project" value="InterPro"/>
</dbReference>
<name>B6WSB0_9BACT</name>
<dbReference type="PANTHER" id="PTHR43019">
    <property type="entry name" value="SERINE ENDOPROTEASE DEGS"/>
    <property type="match status" value="1"/>
</dbReference>
<accession>B6WSB0</accession>
<protein>
    <submittedName>
        <fullName evidence="3">Trypsin</fullName>
    </submittedName>
</protein>
<dbReference type="GO" id="GO:0004252">
    <property type="term" value="F:serine-type endopeptidase activity"/>
    <property type="evidence" value="ECO:0007669"/>
    <property type="project" value="InterPro"/>
</dbReference>
<feature type="region of interest" description="Disordered" evidence="1">
    <location>
        <begin position="134"/>
        <end position="164"/>
    </location>
</feature>
<dbReference type="HOGENOM" id="CLU_715201_0_0_7"/>
<dbReference type="PRINTS" id="PR00834">
    <property type="entry name" value="PROTEASES2C"/>
</dbReference>
<keyword evidence="2" id="KW-0472">Membrane</keyword>
<dbReference type="STRING" id="901.DESPIGER_0804"/>
<reference evidence="3 4" key="2">
    <citation type="submission" date="2008-10" db="EMBL/GenBank/DDBJ databases">
        <authorList>
            <person name="Fulton L."/>
            <person name="Clifton S."/>
            <person name="Fulton B."/>
            <person name="Xu J."/>
            <person name="Minx P."/>
            <person name="Pepin K.H."/>
            <person name="Johnson M."/>
            <person name="Bhonagiri V."/>
            <person name="Nash W.E."/>
            <person name="Mardis E.R."/>
            <person name="Wilson R.K."/>
        </authorList>
    </citation>
    <scope>NUCLEOTIDE SEQUENCE [LARGE SCALE GENOMIC DNA]</scope>
    <source>
        <strain evidence="3 4">ATCC 29098</strain>
    </source>
</reference>
<evidence type="ECO:0000256" key="2">
    <source>
        <dbReference type="SAM" id="Phobius"/>
    </source>
</evidence>
<feature type="region of interest" description="Disordered" evidence="1">
    <location>
        <begin position="1"/>
        <end position="42"/>
    </location>
</feature>
<dbReference type="OrthoDB" id="9766361at2"/>
<evidence type="ECO:0000313" key="4">
    <source>
        <dbReference type="Proteomes" id="UP000003676"/>
    </source>
</evidence>
<feature type="region of interest" description="Disordered" evidence="1">
    <location>
        <begin position="378"/>
        <end position="397"/>
    </location>
</feature>
<feature type="transmembrane region" description="Helical" evidence="2">
    <location>
        <begin position="52"/>
        <end position="71"/>
    </location>
</feature>
<sequence length="397" mass="41565">MADDPGKHTADVPRPDTTDAAHAPAGGENPSGGPDPAPQGGPVPVPWYRRPLFWGIVLFLLILALLGWLFWKQWQAAEAEKQAQEAALAAQLAKNAEMDAYLAQLRALLKEEPCVIKEKLAQLPPPPDAVPGVVPGGRSGEPLQIPSDVAPQSTPVTPQKAPARPGSMAQLLEQGTVLVLARQPQGLSMGSGFFISRRHVLSNAHVVGNASQAFIINKATGGVLQATVRHRSADGGRDFALLELSADAAITPLEFAPGVERTQRVSAWGFPGAVTNDDPKFMALLQGNGSAVPEVVYTEGVVSVILERTPPLVVHTATVSQGNSGGPLVNEQGQVVGINTFIKLDDASYRQSSIAIAGSSITAYLREIGIGFSQAAATPAPAQAQEGTADDQKGVRP</sequence>
<dbReference type="InterPro" id="IPR043504">
    <property type="entry name" value="Peptidase_S1_PA_chymotrypsin"/>
</dbReference>
<comment type="caution">
    <text evidence="3">The sequence shown here is derived from an EMBL/GenBank/DDBJ whole genome shotgun (WGS) entry which is preliminary data.</text>
</comment>
<dbReference type="EMBL" id="ABXU01000026">
    <property type="protein sequence ID" value="EEB34268.1"/>
    <property type="molecule type" value="Genomic_DNA"/>
</dbReference>
<feature type="compositionally biased region" description="Pro residues" evidence="1">
    <location>
        <begin position="33"/>
        <end position="42"/>
    </location>
</feature>
<dbReference type="Proteomes" id="UP000003676">
    <property type="component" value="Unassembled WGS sequence"/>
</dbReference>
<keyword evidence="2" id="KW-1133">Transmembrane helix</keyword>
<dbReference type="RefSeq" id="WP_006005274.1">
    <property type="nucleotide sequence ID" value="NZ_DS996355.1"/>
</dbReference>
<gene>
    <name evidence="3" type="ORF">DESPIG_00959</name>
</gene>
<feature type="compositionally biased region" description="Basic and acidic residues" evidence="1">
    <location>
        <begin position="1"/>
        <end position="19"/>
    </location>
</feature>